<dbReference type="EMBL" id="CP036532">
    <property type="protein sequence ID" value="QBK30266.1"/>
    <property type="molecule type" value="Genomic_DNA"/>
</dbReference>
<dbReference type="InterPro" id="IPR002347">
    <property type="entry name" value="SDR_fam"/>
</dbReference>
<dbReference type="GO" id="GO:0016020">
    <property type="term" value="C:membrane"/>
    <property type="evidence" value="ECO:0007669"/>
    <property type="project" value="TreeGrafter"/>
</dbReference>
<dbReference type="GeneID" id="90766924"/>
<dbReference type="PRINTS" id="PR00080">
    <property type="entry name" value="SDRFAMILY"/>
</dbReference>
<dbReference type="InterPro" id="IPR020904">
    <property type="entry name" value="Sc_DH/Rdtase_CS"/>
</dbReference>
<keyword evidence="6" id="KW-1185">Reference proteome</keyword>
<evidence type="ECO:0000259" key="4">
    <source>
        <dbReference type="SMART" id="SM00822"/>
    </source>
</evidence>
<dbReference type="GO" id="GO:0016491">
    <property type="term" value="F:oxidoreductase activity"/>
    <property type="evidence" value="ECO:0007669"/>
    <property type="project" value="UniProtKB-KW"/>
</dbReference>
<dbReference type="PANTHER" id="PTHR44196:SF4">
    <property type="entry name" value="SHORT CHAIN DEHYDROGENASE"/>
    <property type="match status" value="1"/>
</dbReference>
<dbReference type="Proteomes" id="UP000293719">
    <property type="component" value="Chromosome"/>
</dbReference>
<dbReference type="Pfam" id="PF00106">
    <property type="entry name" value="adh_short"/>
    <property type="match status" value="1"/>
</dbReference>
<evidence type="ECO:0000256" key="1">
    <source>
        <dbReference type="ARBA" id="ARBA00006484"/>
    </source>
</evidence>
<dbReference type="OrthoDB" id="9790785at2"/>
<dbReference type="PRINTS" id="PR00081">
    <property type="entry name" value="GDHRDH"/>
</dbReference>
<dbReference type="SMART" id="SM00822">
    <property type="entry name" value="PKS_KR"/>
    <property type="match status" value="1"/>
</dbReference>
<feature type="domain" description="Ketoreductase" evidence="4">
    <location>
        <begin position="10"/>
        <end position="195"/>
    </location>
</feature>
<dbReference type="PROSITE" id="PS00061">
    <property type="entry name" value="ADH_SHORT"/>
    <property type="match status" value="1"/>
</dbReference>
<protein>
    <submittedName>
        <fullName evidence="5">SDR family NAD(P)-dependent oxidoreductase</fullName>
    </submittedName>
</protein>
<dbReference type="Gene3D" id="3.40.50.720">
    <property type="entry name" value="NAD(P)-binding Rossmann-like Domain"/>
    <property type="match status" value="1"/>
</dbReference>
<organism evidence="5 6">
    <name type="scientific">Roseitalea porphyridii</name>
    <dbReference type="NCBI Taxonomy" id="1852022"/>
    <lineage>
        <taxon>Bacteria</taxon>
        <taxon>Pseudomonadati</taxon>
        <taxon>Pseudomonadota</taxon>
        <taxon>Alphaproteobacteria</taxon>
        <taxon>Hyphomicrobiales</taxon>
        <taxon>Ahrensiaceae</taxon>
        <taxon>Roseitalea</taxon>
    </lineage>
</organism>
<dbReference type="SUPFAM" id="SSF51735">
    <property type="entry name" value="NAD(P)-binding Rossmann-fold domains"/>
    <property type="match status" value="1"/>
</dbReference>
<evidence type="ECO:0000313" key="5">
    <source>
        <dbReference type="EMBL" id="QBK30266.1"/>
    </source>
</evidence>
<gene>
    <name evidence="5" type="ORF">E0E05_06420</name>
</gene>
<evidence type="ECO:0000256" key="3">
    <source>
        <dbReference type="RuleBase" id="RU000363"/>
    </source>
</evidence>
<dbReference type="AlphaFoldDB" id="A0A4P6V130"/>
<name>A0A4P6V130_9HYPH</name>
<reference evidence="5 6" key="1">
    <citation type="journal article" date="2017" name="Int. J. Syst. Evol. Microbiol.">
        <title>Roseitalea porphyridii gen. nov., sp. nov., isolated from a red alga, and reclassification of Hoeflea suaedae Chung et al. 2013 as Pseudohoeflea suaedae gen. nov., comb. nov.</title>
        <authorList>
            <person name="Hyeon J.W."/>
            <person name="Jeong S.E."/>
            <person name="Baek K."/>
            <person name="Jeon C.O."/>
        </authorList>
    </citation>
    <scope>NUCLEOTIDE SEQUENCE [LARGE SCALE GENOMIC DNA]</scope>
    <source>
        <strain evidence="5 6">MA7-20</strain>
    </source>
</reference>
<dbReference type="RefSeq" id="WP_131615968.1">
    <property type="nucleotide sequence ID" value="NZ_CP036532.1"/>
</dbReference>
<sequence length="250" mass="25982">MTSMPDLNGKLALVTGASRGIGYEIALQMARAGAHVIAVARTVGGLEELDDAIKAAGGEATLVPLDLTDFEGIDRLGGVIAERWGRLDILVANAGVLGTITPVAQMKAKTFDEVMAVNVTGTWRLIRSVDPLLRSAEAGRAIVISSSVAHKAKSYWGGYAASKAAIDMLARVWAAENAKGALRINLVNPGPTRTHMRAQAMPGENPDTLPTPAQTAAKIVPLAGADVTQTGLIFDVPTGSWMDVAPPAPA</sequence>
<proteinExistence type="inferred from homology"/>
<evidence type="ECO:0000313" key="6">
    <source>
        <dbReference type="Proteomes" id="UP000293719"/>
    </source>
</evidence>
<dbReference type="InterPro" id="IPR036291">
    <property type="entry name" value="NAD(P)-bd_dom_sf"/>
</dbReference>
<comment type="similarity">
    <text evidence="1 3">Belongs to the short-chain dehydrogenases/reductases (SDR) family.</text>
</comment>
<dbReference type="InterPro" id="IPR057326">
    <property type="entry name" value="KR_dom"/>
</dbReference>
<keyword evidence="2" id="KW-0560">Oxidoreductase</keyword>
<dbReference type="PANTHER" id="PTHR44196">
    <property type="entry name" value="DEHYDROGENASE/REDUCTASE SDR FAMILY MEMBER 7B"/>
    <property type="match status" value="1"/>
</dbReference>
<accession>A0A4P6V130</accession>
<dbReference type="KEGG" id="rpod:E0E05_06420"/>
<evidence type="ECO:0000256" key="2">
    <source>
        <dbReference type="ARBA" id="ARBA00023002"/>
    </source>
</evidence>
<dbReference type="CDD" id="cd05233">
    <property type="entry name" value="SDR_c"/>
    <property type="match status" value="1"/>
</dbReference>